<dbReference type="PATRIC" id="fig|1200352.3.peg.2191"/>
<evidence type="ECO:0000313" key="2">
    <source>
        <dbReference type="Proteomes" id="UP000014809"/>
    </source>
</evidence>
<accession>S4XGW9</accession>
<evidence type="ECO:0008006" key="3">
    <source>
        <dbReference type="Google" id="ProtNLM"/>
    </source>
</evidence>
<dbReference type="AlphaFoldDB" id="S4XGW9"/>
<evidence type="ECO:0000313" key="1">
    <source>
        <dbReference type="EMBL" id="AGP31786.1"/>
    </source>
</evidence>
<sequence length="198" mass="20656">MTNTWRTYRRFADLTPQPWANGRGTTVELVSAEESVQLTDATVGTGRWRLSLASLQEEGPFSPLPGMDRIHTPLDAIELTVDGIPHRIPALTPFAFDGGAATSLTSLPCPTRAVNLMVEQGDSAAGRLTVQVVDAGAPVTGGGTDGIDGADSADRAGRIFVAVALDGTFDLVVPHTGGGEEFRDLAGGTSLVVVTWVA</sequence>
<dbReference type="Pfam" id="PF05962">
    <property type="entry name" value="HutD"/>
    <property type="match status" value="1"/>
</dbReference>
<dbReference type="Proteomes" id="UP000014809">
    <property type="component" value="Chromosome"/>
</dbReference>
<dbReference type="KEGG" id="cter:A606_10735"/>
<dbReference type="HOGENOM" id="CLU_1376168_0_0_11"/>
<dbReference type="RefSeq" id="WP_020442135.1">
    <property type="nucleotide sequence ID" value="NC_021663.1"/>
</dbReference>
<dbReference type="InterPro" id="IPR011051">
    <property type="entry name" value="RmlC_Cupin_sf"/>
</dbReference>
<dbReference type="PANTHER" id="PTHR37943">
    <property type="entry name" value="PROTEIN VES"/>
    <property type="match status" value="1"/>
</dbReference>
<name>S4XGW9_9CORY</name>
<dbReference type="PANTHER" id="PTHR37943:SF1">
    <property type="entry name" value="PROTEIN VES"/>
    <property type="match status" value="1"/>
</dbReference>
<dbReference type="InterPro" id="IPR014710">
    <property type="entry name" value="RmlC-like_jellyroll"/>
</dbReference>
<proteinExistence type="predicted"/>
<dbReference type="EMBL" id="CP003696">
    <property type="protein sequence ID" value="AGP31786.1"/>
    <property type="molecule type" value="Genomic_DNA"/>
</dbReference>
<dbReference type="OrthoDB" id="9800082at2"/>
<dbReference type="STRING" id="1200352.A606_10735"/>
<gene>
    <name evidence="1" type="ORF">A606_10735</name>
</gene>
<dbReference type="InterPro" id="IPR010282">
    <property type="entry name" value="Uncharacterised_HutD/Ves"/>
</dbReference>
<dbReference type="Gene3D" id="2.60.120.10">
    <property type="entry name" value="Jelly Rolls"/>
    <property type="match status" value="1"/>
</dbReference>
<dbReference type="SUPFAM" id="SSF51182">
    <property type="entry name" value="RmlC-like cupins"/>
    <property type="match status" value="1"/>
</dbReference>
<reference evidence="1 2" key="1">
    <citation type="submission" date="2012-06" db="EMBL/GenBank/DDBJ databases">
        <title>Complete genome sequence of Corynebacterium terpenotabidum Y-11 (=DSM 44721).</title>
        <authorList>
            <person name="Ruckert C."/>
            <person name="Albersmeier A."/>
            <person name="Al-Dilaimi A."/>
            <person name="Szczepanowski R."/>
            <person name="Kalinowski J."/>
        </authorList>
    </citation>
    <scope>NUCLEOTIDE SEQUENCE [LARGE SCALE GENOMIC DNA]</scope>
    <source>
        <strain evidence="1 2">Y-11</strain>
    </source>
</reference>
<dbReference type="eggNOG" id="COG3758">
    <property type="taxonomic scope" value="Bacteria"/>
</dbReference>
<organism evidence="1 2">
    <name type="scientific">Corynebacterium terpenotabidum Y-11</name>
    <dbReference type="NCBI Taxonomy" id="1200352"/>
    <lineage>
        <taxon>Bacteria</taxon>
        <taxon>Bacillati</taxon>
        <taxon>Actinomycetota</taxon>
        <taxon>Actinomycetes</taxon>
        <taxon>Mycobacteriales</taxon>
        <taxon>Corynebacteriaceae</taxon>
        <taxon>Corynebacterium</taxon>
    </lineage>
</organism>
<keyword evidence="2" id="KW-1185">Reference proteome</keyword>
<protein>
    <recommendedName>
        <fullName evidence="3">HutD family protein</fullName>
    </recommendedName>
</protein>